<accession>A0A6J7JF52</accession>
<sequence>MLSHALSHARICSATHALTRRQPRSLEPHHFEPHESSLLKARLLGGAAQPEGYYQNSSHNAVYFPGQFILRRAPRCKSPRRVFGLRVAESQATVASADCWFNETWFLTCLQTYSYTQFHNVQSSWESLKTLFIGSSVMASLKQYRSGASTECAESRSSVTSIKPLAYVTRALRGSDV</sequence>
<gene>
    <name evidence="1" type="ORF">UFOPK3789_00130</name>
</gene>
<evidence type="ECO:0000313" key="1">
    <source>
        <dbReference type="EMBL" id="CAB4941870.1"/>
    </source>
</evidence>
<reference evidence="1" key="1">
    <citation type="submission" date="2020-05" db="EMBL/GenBank/DDBJ databases">
        <authorList>
            <person name="Chiriac C."/>
            <person name="Salcher M."/>
            <person name="Ghai R."/>
            <person name="Kavagutti S V."/>
        </authorList>
    </citation>
    <scope>NUCLEOTIDE SEQUENCE</scope>
</reference>
<protein>
    <submittedName>
        <fullName evidence="1">Unannotated protein</fullName>
    </submittedName>
</protein>
<dbReference type="EMBL" id="CAFBNL010000004">
    <property type="protein sequence ID" value="CAB4941870.1"/>
    <property type="molecule type" value="Genomic_DNA"/>
</dbReference>
<organism evidence="1">
    <name type="scientific">freshwater metagenome</name>
    <dbReference type="NCBI Taxonomy" id="449393"/>
    <lineage>
        <taxon>unclassified sequences</taxon>
        <taxon>metagenomes</taxon>
        <taxon>ecological metagenomes</taxon>
    </lineage>
</organism>
<proteinExistence type="predicted"/>
<name>A0A6J7JF52_9ZZZZ</name>
<dbReference type="AlphaFoldDB" id="A0A6J7JF52"/>